<dbReference type="Pfam" id="PF01551">
    <property type="entry name" value="Peptidase_M23"/>
    <property type="match status" value="1"/>
</dbReference>
<sequence>MGRLFILLVLPLLLFGGSVKPFKWNNGESFLTFLERKKLPLSLYYNLDKDDQTLTEDIPYSANCQMVVNEKNIIRQILIPVNDELQLQIYLTKKNRYAMKVTPIVSEEYTETLYLPIKSLPYDDILKATGSKNLASVFVKMFKGKVDFRKGFREGDPIIIVYTQKYRLGKPFSMPEVHGAMVGINGKKVTVYRHKDGRFYDEKGAQYEKFLFKIPIKNPRITSGFTKSRFHPILHRYRAHLGVDFGARPGTPILATGDGRISFVGSSRGYGKTIKIRHSNGLTSLYAHQKSFRSGIHNGSKVKQGEVIGYVGNSGLSSGPHLHFGMYSGSTAINPLSVMKKTTEGFSGKERKIFIAIRDKMNKIFKKALAAKPVRKPYFDFHETYYVDPDTFKPKPF</sequence>
<reference evidence="9 10" key="1">
    <citation type="journal article" date="2012" name="Stand. Genomic Sci.">
        <title>Complete genome sequence of the sulfur compounds oxidizing chemolithoautotroph Sulfuricurvum kujiense type strain (YK-1(T)).</title>
        <authorList>
            <person name="Han C."/>
            <person name="Kotsyurbenko O."/>
            <person name="Chertkov O."/>
            <person name="Held B."/>
            <person name="Lapidus A."/>
            <person name="Nolan M."/>
            <person name="Lucas S."/>
            <person name="Hammon N."/>
            <person name="Deshpande S."/>
            <person name="Cheng J.F."/>
            <person name="Tapia R."/>
            <person name="Goodwin L.A."/>
            <person name="Pitluck S."/>
            <person name="Liolios K."/>
            <person name="Pagani I."/>
            <person name="Ivanova N."/>
            <person name="Mavromatis K."/>
            <person name="Mikhailova N."/>
            <person name="Pati A."/>
            <person name="Chen A."/>
            <person name="Palaniappan K."/>
            <person name="Land M."/>
            <person name="Hauser L."/>
            <person name="Chang Y.J."/>
            <person name="Jeffries C.D."/>
            <person name="Brambilla E.M."/>
            <person name="Rohde M."/>
            <person name="Spring S."/>
            <person name="Sikorski J."/>
            <person name="Goker M."/>
            <person name="Woyke T."/>
            <person name="Bristow J."/>
            <person name="Eisen J.A."/>
            <person name="Markowitz V."/>
            <person name="Hugenholtz P."/>
            <person name="Kyrpides N.C."/>
            <person name="Klenk H.P."/>
            <person name="Detter J.C."/>
        </authorList>
    </citation>
    <scope>NUCLEOTIDE SEQUENCE [LARGE SCALE GENOMIC DNA]</scope>
    <source>
        <strain evidence="10">ATCC BAA-921 / DSM 16994 / JCM 11577 / YK-1</strain>
    </source>
</reference>
<dbReference type="STRING" id="709032.Sulku_2178"/>
<evidence type="ECO:0000259" key="8">
    <source>
        <dbReference type="Pfam" id="PF18059"/>
    </source>
</evidence>
<gene>
    <name evidence="9" type="ordered locus">Sulku_2178</name>
</gene>
<dbReference type="GO" id="GO:0004222">
    <property type="term" value="F:metalloendopeptidase activity"/>
    <property type="evidence" value="ECO:0007669"/>
    <property type="project" value="TreeGrafter"/>
</dbReference>
<evidence type="ECO:0000256" key="1">
    <source>
        <dbReference type="ARBA" id="ARBA00001947"/>
    </source>
</evidence>
<evidence type="ECO:0000256" key="5">
    <source>
        <dbReference type="ARBA" id="ARBA00022833"/>
    </source>
</evidence>
<dbReference type="Proteomes" id="UP000008721">
    <property type="component" value="Chromosome"/>
</dbReference>
<name>E4TWJ2_SULKY</name>
<dbReference type="CDD" id="cd12797">
    <property type="entry name" value="M23_peptidase"/>
    <property type="match status" value="1"/>
</dbReference>
<evidence type="ECO:0000256" key="3">
    <source>
        <dbReference type="ARBA" id="ARBA00022723"/>
    </source>
</evidence>
<proteinExistence type="predicted"/>
<evidence type="ECO:0000256" key="6">
    <source>
        <dbReference type="ARBA" id="ARBA00023049"/>
    </source>
</evidence>
<dbReference type="eggNOG" id="COG0739">
    <property type="taxonomic scope" value="Bacteria"/>
</dbReference>
<dbReference type="AlphaFoldDB" id="E4TWJ2"/>
<dbReference type="HOGENOM" id="CLU_026846_4_2_7"/>
<accession>E4TWJ2</accession>
<dbReference type="InterPro" id="IPR050570">
    <property type="entry name" value="Cell_wall_metabolism_enzyme"/>
</dbReference>
<dbReference type="InterPro" id="IPR040653">
    <property type="entry name" value="Csd3_N"/>
</dbReference>
<feature type="domain" description="M23ase beta-sheet core" evidence="7">
    <location>
        <begin position="239"/>
        <end position="335"/>
    </location>
</feature>
<keyword evidence="5" id="KW-0862">Zinc</keyword>
<comment type="cofactor">
    <cofactor evidence="1">
        <name>Zn(2+)</name>
        <dbReference type="ChEBI" id="CHEBI:29105"/>
    </cofactor>
</comment>
<evidence type="ECO:0000256" key="2">
    <source>
        <dbReference type="ARBA" id="ARBA00022670"/>
    </source>
</evidence>
<feature type="domain" description="Csd3 N-terminal" evidence="8">
    <location>
        <begin position="22"/>
        <end position="104"/>
    </location>
</feature>
<dbReference type="PANTHER" id="PTHR21666:SF288">
    <property type="entry name" value="CELL DIVISION PROTEIN YTFB"/>
    <property type="match status" value="1"/>
</dbReference>
<evidence type="ECO:0000313" key="10">
    <source>
        <dbReference type="Proteomes" id="UP000008721"/>
    </source>
</evidence>
<evidence type="ECO:0000259" key="7">
    <source>
        <dbReference type="Pfam" id="PF01551"/>
    </source>
</evidence>
<organism evidence="9 10">
    <name type="scientific">Sulfuricurvum kujiense (strain ATCC BAA-921 / DSM 16994 / JCM 11577 / YK-1)</name>
    <dbReference type="NCBI Taxonomy" id="709032"/>
    <lineage>
        <taxon>Bacteria</taxon>
        <taxon>Pseudomonadati</taxon>
        <taxon>Campylobacterota</taxon>
        <taxon>Epsilonproteobacteria</taxon>
        <taxon>Campylobacterales</taxon>
        <taxon>Sulfurimonadaceae</taxon>
        <taxon>Sulfuricurvum</taxon>
    </lineage>
</organism>
<keyword evidence="10" id="KW-1185">Reference proteome</keyword>
<dbReference type="GO" id="GO:0006508">
    <property type="term" value="P:proteolysis"/>
    <property type="evidence" value="ECO:0007669"/>
    <property type="project" value="UniProtKB-KW"/>
</dbReference>
<keyword evidence="4" id="KW-0378">Hydrolase</keyword>
<dbReference type="InterPro" id="IPR016047">
    <property type="entry name" value="M23ase_b-sheet_dom"/>
</dbReference>
<dbReference type="GO" id="GO:0046872">
    <property type="term" value="F:metal ion binding"/>
    <property type="evidence" value="ECO:0007669"/>
    <property type="project" value="UniProtKB-KW"/>
</dbReference>
<dbReference type="SUPFAM" id="SSF51261">
    <property type="entry name" value="Duplicated hybrid motif"/>
    <property type="match status" value="1"/>
</dbReference>
<protein>
    <submittedName>
        <fullName evidence="9">Peptidase M23</fullName>
    </submittedName>
</protein>
<dbReference type="PANTHER" id="PTHR21666">
    <property type="entry name" value="PEPTIDASE-RELATED"/>
    <property type="match status" value="1"/>
</dbReference>
<dbReference type="RefSeq" id="WP_013461035.1">
    <property type="nucleotide sequence ID" value="NC_014762.1"/>
</dbReference>
<dbReference type="KEGG" id="sku:Sulku_2178"/>
<dbReference type="EMBL" id="CP002355">
    <property type="protein sequence ID" value="ADR34838.1"/>
    <property type="molecule type" value="Genomic_DNA"/>
</dbReference>
<evidence type="ECO:0000313" key="9">
    <source>
        <dbReference type="EMBL" id="ADR34838.1"/>
    </source>
</evidence>
<dbReference type="Pfam" id="PF18059">
    <property type="entry name" value="Csd3_N"/>
    <property type="match status" value="1"/>
</dbReference>
<dbReference type="Gene3D" id="2.70.70.10">
    <property type="entry name" value="Glucose Permease (Domain IIA)"/>
    <property type="match status" value="1"/>
</dbReference>
<keyword evidence="2" id="KW-0645">Protease</keyword>
<evidence type="ECO:0000256" key="4">
    <source>
        <dbReference type="ARBA" id="ARBA00022801"/>
    </source>
</evidence>
<keyword evidence="6" id="KW-0482">Metalloprotease</keyword>
<dbReference type="Gene3D" id="3.10.450.350">
    <property type="match status" value="1"/>
</dbReference>
<keyword evidence="3" id="KW-0479">Metal-binding</keyword>
<dbReference type="InterPro" id="IPR011055">
    <property type="entry name" value="Dup_hybrid_motif"/>
</dbReference>